<dbReference type="Proteomes" id="UP000248423">
    <property type="component" value="Unassembled WGS sequence"/>
</dbReference>
<dbReference type="EMBL" id="KZ826347">
    <property type="protein sequence ID" value="PYI06702.1"/>
    <property type="molecule type" value="Genomic_DNA"/>
</dbReference>
<organism evidence="3 4">
    <name type="scientific">Aspergillus sclerotiicarbonarius (strain CBS 121057 / IBT 28362)</name>
    <dbReference type="NCBI Taxonomy" id="1448318"/>
    <lineage>
        <taxon>Eukaryota</taxon>
        <taxon>Fungi</taxon>
        <taxon>Dikarya</taxon>
        <taxon>Ascomycota</taxon>
        <taxon>Pezizomycotina</taxon>
        <taxon>Eurotiomycetes</taxon>
        <taxon>Eurotiomycetidae</taxon>
        <taxon>Eurotiales</taxon>
        <taxon>Aspergillaceae</taxon>
        <taxon>Aspergillus</taxon>
        <taxon>Aspergillus subgen. Circumdati</taxon>
    </lineage>
</organism>
<dbReference type="InterPro" id="IPR046624">
    <property type="entry name" value="CSS2_C"/>
</dbReference>
<evidence type="ECO:0000313" key="4">
    <source>
        <dbReference type="Proteomes" id="UP000248423"/>
    </source>
</evidence>
<evidence type="ECO:0000256" key="1">
    <source>
        <dbReference type="SAM" id="SignalP"/>
    </source>
</evidence>
<proteinExistence type="predicted"/>
<dbReference type="OrthoDB" id="5059029at2759"/>
<reference evidence="3 4" key="1">
    <citation type="submission" date="2018-02" db="EMBL/GenBank/DDBJ databases">
        <title>The genomes of Aspergillus section Nigri reveals drivers in fungal speciation.</title>
        <authorList>
            <consortium name="DOE Joint Genome Institute"/>
            <person name="Vesth T.C."/>
            <person name="Nybo J."/>
            <person name="Theobald S."/>
            <person name="Brandl J."/>
            <person name="Frisvad J.C."/>
            <person name="Nielsen K.F."/>
            <person name="Lyhne E.K."/>
            <person name="Kogle M.E."/>
            <person name="Kuo A."/>
            <person name="Riley R."/>
            <person name="Clum A."/>
            <person name="Nolan M."/>
            <person name="Lipzen A."/>
            <person name="Salamov A."/>
            <person name="Henrissat B."/>
            <person name="Wiebenga A."/>
            <person name="De vries R.P."/>
            <person name="Grigoriev I.V."/>
            <person name="Mortensen U.H."/>
            <person name="Andersen M.R."/>
            <person name="Baker S.E."/>
        </authorList>
    </citation>
    <scope>NUCLEOTIDE SEQUENCE [LARGE SCALE GENOMIC DNA]</scope>
    <source>
        <strain evidence="3 4">CBS 121057</strain>
    </source>
</reference>
<keyword evidence="4" id="KW-1185">Reference proteome</keyword>
<name>A0A319E994_ASPSB</name>
<feature type="chain" id="PRO_5016324294" description="Secreted protein CSS2 C-terminal domain-containing protein" evidence="1">
    <location>
        <begin position="27"/>
        <end position="165"/>
    </location>
</feature>
<keyword evidence="1" id="KW-0732">Signal</keyword>
<evidence type="ECO:0000313" key="3">
    <source>
        <dbReference type="EMBL" id="PYI06702.1"/>
    </source>
</evidence>
<protein>
    <recommendedName>
        <fullName evidence="2">Secreted protein CSS2 C-terminal domain-containing protein</fullName>
    </recommendedName>
</protein>
<sequence length="165" mass="18583">MNLYLLLPPLLALIIGIYLTPTPTISSPTIRHLTFTLNEKLLNRAPDCHPTRGTIEELWDHTRRIDGVWKYAYHTYRIPGKTCGVSFAQSEMIGKAVEDYILNEAEKYEECDTQCLRLDKGGDWDGWIALGMEGRFDEGVDCGPSLVKLVEEGKCGGGYLVERAF</sequence>
<dbReference type="VEuPathDB" id="FungiDB:BO78DRAFT_444887"/>
<feature type="domain" description="Secreted protein CSS2 C-terminal" evidence="2">
    <location>
        <begin position="48"/>
        <end position="138"/>
    </location>
</feature>
<dbReference type="Pfam" id="PF20521">
    <property type="entry name" value="DUF6736"/>
    <property type="match status" value="1"/>
</dbReference>
<gene>
    <name evidence="3" type="ORF">BO78DRAFT_444887</name>
</gene>
<evidence type="ECO:0000259" key="2">
    <source>
        <dbReference type="Pfam" id="PF20521"/>
    </source>
</evidence>
<accession>A0A319E994</accession>
<dbReference type="AlphaFoldDB" id="A0A319E994"/>
<feature type="signal peptide" evidence="1">
    <location>
        <begin position="1"/>
        <end position="26"/>
    </location>
</feature>